<name>A0ABN8X685_9GAMM</name>
<sequence>MSSVAMWDFNSVLRGLRENKMRYPAEWKEAILKRRLVQHNKRLAERATAEVFQKAPCNTGGRLPVWPVSCCPMVIRRLWVGEFG</sequence>
<organism evidence="1 2">
    <name type="scientific">Methylocaldum szegediense</name>
    <dbReference type="NCBI Taxonomy" id="73780"/>
    <lineage>
        <taxon>Bacteria</taxon>
        <taxon>Pseudomonadati</taxon>
        <taxon>Pseudomonadota</taxon>
        <taxon>Gammaproteobacteria</taxon>
        <taxon>Methylococcales</taxon>
        <taxon>Methylococcaceae</taxon>
        <taxon>Methylocaldum</taxon>
    </lineage>
</organism>
<evidence type="ECO:0000313" key="2">
    <source>
        <dbReference type="Proteomes" id="UP001162030"/>
    </source>
</evidence>
<dbReference type="EMBL" id="OX458333">
    <property type="protein sequence ID" value="CAI8846756.1"/>
    <property type="molecule type" value="Genomic_DNA"/>
</dbReference>
<accession>A0ABN8X685</accession>
<gene>
    <name evidence="1" type="ORF">MSZNOR_2433</name>
</gene>
<evidence type="ECO:0000313" key="1">
    <source>
        <dbReference type="EMBL" id="CAI8846756.1"/>
    </source>
</evidence>
<reference evidence="1 2" key="1">
    <citation type="submission" date="2023-03" db="EMBL/GenBank/DDBJ databases">
        <authorList>
            <person name="Pearce D."/>
        </authorList>
    </citation>
    <scope>NUCLEOTIDE SEQUENCE [LARGE SCALE GENOMIC DNA]</scope>
    <source>
        <strain evidence="1">Msz</strain>
    </source>
</reference>
<proteinExistence type="predicted"/>
<keyword evidence="2" id="KW-1185">Reference proteome</keyword>
<dbReference type="Proteomes" id="UP001162030">
    <property type="component" value="Chromosome"/>
</dbReference>
<protein>
    <submittedName>
        <fullName evidence="1">Uncharacterized protein</fullName>
    </submittedName>
</protein>